<protein>
    <submittedName>
        <fullName evidence="1">Uncharacterized protein</fullName>
    </submittedName>
</protein>
<reference evidence="1" key="1">
    <citation type="submission" date="2022-04" db="EMBL/GenBank/DDBJ databases">
        <title>Genome of the entomopathogenic fungus Entomophthora muscae.</title>
        <authorList>
            <person name="Elya C."/>
            <person name="Lovett B.R."/>
            <person name="Lee E."/>
            <person name="Macias A.M."/>
            <person name="Hajek A.E."/>
            <person name="De Bivort B.L."/>
            <person name="Kasson M.T."/>
            <person name="De Fine Licht H.H."/>
            <person name="Stajich J.E."/>
        </authorList>
    </citation>
    <scope>NUCLEOTIDE SEQUENCE</scope>
    <source>
        <strain evidence="1">Berkeley</strain>
    </source>
</reference>
<keyword evidence="2" id="KW-1185">Reference proteome</keyword>
<evidence type="ECO:0000313" key="2">
    <source>
        <dbReference type="Proteomes" id="UP001165960"/>
    </source>
</evidence>
<dbReference type="EMBL" id="QTSX02006420">
    <property type="protein sequence ID" value="KAJ9054908.1"/>
    <property type="molecule type" value="Genomic_DNA"/>
</dbReference>
<evidence type="ECO:0000313" key="1">
    <source>
        <dbReference type="EMBL" id="KAJ9054908.1"/>
    </source>
</evidence>
<dbReference type="Proteomes" id="UP001165960">
    <property type="component" value="Unassembled WGS sequence"/>
</dbReference>
<proteinExistence type="predicted"/>
<organism evidence="1 2">
    <name type="scientific">Entomophthora muscae</name>
    <dbReference type="NCBI Taxonomy" id="34485"/>
    <lineage>
        <taxon>Eukaryota</taxon>
        <taxon>Fungi</taxon>
        <taxon>Fungi incertae sedis</taxon>
        <taxon>Zoopagomycota</taxon>
        <taxon>Entomophthoromycotina</taxon>
        <taxon>Entomophthoromycetes</taxon>
        <taxon>Entomophthorales</taxon>
        <taxon>Entomophthoraceae</taxon>
        <taxon>Entomophthora</taxon>
    </lineage>
</organism>
<name>A0ACC2RY21_9FUNG</name>
<gene>
    <name evidence="1" type="ORF">DSO57_1009565</name>
</gene>
<accession>A0ACC2RY21</accession>
<comment type="caution">
    <text evidence="1">The sequence shown here is derived from an EMBL/GenBank/DDBJ whole genome shotgun (WGS) entry which is preliminary data.</text>
</comment>
<sequence>MGALGWATYIPSALISGSIYSVEQQADQMLNDTSYWRFQTRVPYKHSSIDDASPQNLLWLKRAGKELVRCEKERLDQLCDILTEGLN</sequence>